<protein>
    <recommendedName>
        <fullName evidence="4">EMI domain-containing protein</fullName>
    </recommendedName>
</protein>
<dbReference type="EMBL" id="LSRL02000066">
    <property type="protein sequence ID" value="TDG46033.1"/>
    <property type="molecule type" value="Genomic_DNA"/>
</dbReference>
<keyword evidence="1" id="KW-0732">Signal</keyword>
<dbReference type="Proteomes" id="UP000295192">
    <property type="component" value="Unassembled WGS sequence"/>
</dbReference>
<keyword evidence="3" id="KW-1185">Reference proteome</keyword>
<name>A0A484BB50_DRONA</name>
<dbReference type="OrthoDB" id="409374at2759"/>
<dbReference type="Gene3D" id="2.10.25.10">
    <property type="entry name" value="Laminin"/>
    <property type="match status" value="1"/>
</dbReference>
<comment type="caution">
    <text evidence="2">The sequence shown here is derived from an EMBL/GenBank/DDBJ whole genome shotgun (WGS) entry which is preliminary data.</text>
</comment>
<proteinExistence type="predicted"/>
<dbReference type="AlphaFoldDB" id="A0A484BB50"/>
<evidence type="ECO:0008006" key="4">
    <source>
        <dbReference type="Google" id="ProtNLM"/>
    </source>
</evidence>
<accession>A0A484BB50</accession>
<reference evidence="2 3" key="1">
    <citation type="journal article" date="2019" name="J. Hered.">
        <title>An Improved Genome Assembly for Drosophila navojoa, the Basal Species in the mojavensis Cluster.</title>
        <authorList>
            <person name="Vanderlinde T."/>
            <person name="Dupim E.G."/>
            <person name="Nazario-Yepiz N.O."/>
            <person name="Carvalho A.B."/>
        </authorList>
    </citation>
    <scope>NUCLEOTIDE SEQUENCE [LARGE SCALE GENOMIC DNA]</scope>
    <source>
        <strain evidence="2">Navoj_Jal97</strain>
        <tissue evidence="2">Whole organism</tissue>
    </source>
</reference>
<organism evidence="2 3">
    <name type="scientific">Drosophila navojoa</name>
    <name type="common">Fruit fly</name>
    <dbReference type="NCBI Taxonomy" id="7232"/>
    <lineage>
        <taxon>Eukaryota</taxon>
        <taxon>Metazoa</taxon>
        <taxon>Ecdysozoa</taxon>
        <taxon>Arthropoda</taxon>
        <taxon>Hexapoda</taxon>
        <taxon>Insecta</taxon>
        <taxon>Pterygota</taxon>
        <taxon>Neoptera</taxon>
        <taxon>Endopterygota</taxon>
        <taxon>Diptera</taxon>
        <taxon>Brachycera</taxon>
        <taxon>Muscomorpha</taxon>
        <taxon>Ephydroidea</taxon>
        <taxon>Drosophilidae</taxon>
        <taxon>Drosophila</taxon>
    </lineage>
</organism>
<dbReference type="OMA" id="GNCECGP"/>
<gene>
    <name evidence="2" type="ORF">AWZ03_007564</name>
</gene>
<sequence>MHSNSLIIGLLTICLTSVQAQFWKQSTNDYQSWERETIANREPGICYRTVYVQTLNPELRQRQMSHCCKGYAVRKTSNSGTLLCEPICNPECINGVCVSPGNCECGPGYSFHSESERPCRKYGE</sequence>
<feature type="chain" id="PRO_5019723340" description="EMI domain-containing protein" evidence="1">
    <location>
        <begin position="21"/>
        <end position="124"/>
    </location>
</feature>
<evidence type="ECO:0000313" key="2">
    <source>
        <dbReference type="EMBL" id="TDG46033.1"/>
    </source>
</evidence>
<feature type="signal peptide" evidence="1">
    <location>
        <begin position="1"/>
        <end position="20"/>
    </location>
</feature>
<evidence type="ECO:0000313" key="3">
    <source>
        <dbReference type="Proteomes" id="UP000295192"/>
    </source>
</evidence>
<evidence type="ECO:0000256" key="1">
    <source>
        <dbReference type="SAM" id="SignalP"/>
    </source>
</evidence>